<keyword evidence="3" id="KW-1185">Reference proteome</keyword>
<feature type="compositionally biased region" description="Basic and acidic residues" evidence="1">
    <location>
        <begin position="186"/>
        <end position="205"/>
    </location>
</feature>
<proteinExistence type="predicted"/>
<comment type="caution">
    <text evidence="2">The sequence shown here is derived from an EMBL/GenBank/DDBJ whole genome shotgun (WGS) entry which is preliminary data.</text>
</comment>
<dbReference type="Proteomes" id="UP001178507">
    <property type="component" value="Unassembled WGS sequence"/>
</dbReference>
<evidence type="ECO:0000256" key="1">
    <source>
        <dbReference type="SAM" id="MobiDB-lite"/>
    </source>
</evidence>
<feature type="region of interest" description="Disordered" evidence="1">
    <location>
        <begin position="66"/>
        <end position="85"/>
    </location>
</feature>
<dbReference type="EMBL" id="CAUJNA010000720">
    <property type="protein sequence ID" value="CAJ1380541.1"/>
    <property type="molecule type" value="Genomic_DNA"/>
</dbReference>
<reference evidence="2" key="1">
    <citation type="submission" date="2023-08" db="EMBL/GenBank/DDBJ databases">
        <authorList>
            <person name="Chen Y."/>
            <person name="Shah S."/>
            <person name="Dougan E. K."/>
            <person name="Thang M."/>
            <person name="Chan C."/>
        </authorList>
    </citation>
    <scope>NUCLEOTIDE SEQUENCE</scope>
</reference>
<feature type="compositionally biased region" description="Basic and acidic residues" evidence="1">
    <location>
        <begin position="140"/>
        <end position="165"/>
    </location>
</feature>
<name>A0AA36I3T9_9DINO</name>
<evidence type="ECO:0000313" key="3">
    <source>
        <dbReference type="Proteomes" id="UP001178507"/>
    </source>
</evidence>
<feature type="region of interest" description="Disordered" evidence="1">
    <location>
        <begin position="138"/>
        <end position="398"/>
    </location>
</feature>
<dbReference type="AlphaFoldDB" id="A0AA36I3T9"/>
<sequence length="398" mass="43224">MGRSRETQTSFAASASARGGAASRSATCPPYLAELGLRRKSSQVSLRDRVSWAWGASSAADFGRLAAPSARGRDGRERPRSSAAATRAAVVTQILGGGFPRSMATIRFPSDTGASWAKTKPSASNVRVVSMERLAALAEPKNRKPWNEVKDAEKTSFGRIEKLTAKGEPTPLKSEKPKKSQSSSKEPMEETDRHVSIAKTDKSDQEGLSPSRAKTDRSDHAVSPVSRARTDKSEYDFEEYSPTNANTEHSDVGKSPVSRARTDKSDQEAFSPSRAKTDRSAVSPVSRARTDKSEYDFEEYSPTNANTEHSDAGKSPVSLARTDKSHQEGLSPSRAKTDRSAVSPVSRARTDKSEYDFEEYSPTNANTEHSDVGKSPVSRARTDKSDQIRSITSEQGEN</sequence>
<gene>
    <name evidence="2" type="ORF">EVOR1521_LOCUS8458</name>
</gene>
<protein>
    <submittedName>
        <fullName evidence="2">Uncharacterized protein</fullName>
    </submittedName>
</protein>
<feature type="compositionally biased region" description="Polar residues" evidence="1">
    <location>
        <begin position="388"/>
        <end position="398"/>
    </location>
</feature>
<organism evidence="2 3">
    <name type="scientific">Effrenium voratum</name>
    <dbReference type="NCBI Taxonomy" id="2562239"/>
    <lineage>
        <taxon>Eukaryota</taxon>
        <taxon>Sar</taxon>
        <taxon>Alveolata</taxon>
        <taxon>Dinophyceae</taxon>
        <taxon>Suessiales</taxon>
        <taxon>Symbiodiniaceae</taxon>
        <taxon>Effrenium</taxon>
    </lineage>
</organism>
<accession>A0AA36I3T9</accession>
<feature type="region of interest" description="Disordered" evidence="1">
    <location>
        <begin position="1"/>
        <end position="26"/>
    </location>
</feature>
<feature type="compositionally biased region" description="Basic and acidic residues" evidence="1">
    <location>
        <begin position="71"/>
        <end position="80"/>
    </location>
</feature>
<feature type="compositionally biased region" description="Low complexity" evidence="1">
    <location>
        <begin position="12"/>
        <end position="26"/>
    </location>
</feature>
<evidence type="ECO:0000313" key="2">
    <source>
        <dbReference type="EMBL" id="CAJ1380541.1"/>
    </source>
</evidence>